<organism evidence="1 2">
    <name type="scientific">Trifolium medium</name>
    <dbReference type="NCBI Taxonomy" id="97028"/>
    <lineage>
        <taxon>Eukaryota</taxon>
        <taxon>Viridiplantae</taxon>
        <taxon>Streptophyta</taxon>
        <taxon>Embryophyta</taxon>
        <taxon>Tracheophyta</taxon>
        <taxon>Spermatophyta</taxon>
        <taxon>Magnoliopsida</taxon>
        <taxon>eudicotyledons</taxon>
        <taxon>Gunneridae</taxon>
        <taxon>Pentapetalae</taxon>
        <taxon>rosids</taxon>
        <taxon>fabids</taxon>
        <taxon>Fabales</taxon>
        <taxon>Fabaceae</taxon>
        <taxon>Papilionoideae</taxon>
        <taxon>50 kb inversion clade</taxon>
        <taxon>NPAAA clade</taxon>
        <taxon>Hologalegina</taxon>
        <taxon>IRL clade</taxon>
        <taxon>Trifolieae</taxon>
        <taxon>Trifolium</taxon>
    </lineage>
</organism>
<dbReference type="EMBL" id="LXQA011175410">
    <property type="protein sequence ID" value="MCI87783.1"/>
    <property type="molecule type" value="Genomic_DNA"/>
</dbReference>
<evidence type="ECO:0000313" key="2">
    <source>
        <dbReference type="Proteomes" id="UP000265520"/>
    </source>
</evidence>
<dbReference type="Proteomes" id="UP000265520">
    <property type="component" value="Unassembled WGS sequence"/>
</dbReference>
<protein>
    <submittedName>
        <fullName evidence="1">Uncharacterized protein</fullName>
    </submittedName>
</protein>
<comment type="caution">
    <text evidence="1">The sequence shown here is derived from an EMBL/GenBank/DDBJ whole genome shotgun (WGS) entry which is preliminary data.</text>
</comment>
<reference evidence="1 2" key="1">
    <citation type="journal article" date="2018" name="Front. Plant Sci.">
        <title>Red Clover (Trifolium pratense) and Zigzag Clover (T. medium) - A Picture of Genomic Similarities and Differences.</title>
        <authorList>
            <person name="Dluhosova J."/>
            <person name="Istvanek J."/>
            <person name="Nedelnik J."/>
            <person name="Repkova J."/>
        </authorList>
    </citation>
    <scope>NUCLEOTIDE SEQUENCE [LARGE SCALE GENOMIC DNA]</scope>
    <source>
        <strain evidence="2">cv. 10/8</strain>
        <tissue evidence="1">Leaf</tissue>
    </source>
</reference>
<keyword evidence="2" id="KW-1185">Reference proteome</keyword>
<dbReference type="AlphaFoldDB" id="A0A392VJZ2"/>
<sequence>METEVGEICNSKEVVVMVRVEEVTYNSKVVVEMVMLVVGTYNSMVEEGMGMVAV</sequence>
<accession>A0A392VJZ2</accession>
<proteinExistence type="predicted"/>
<name>A0A392VJZ2_9FABA</name>
<evidence type="ECO:0000313" key="1">
    <source>
        <dbReference type="EMBL" id="MCI87783.1"/>
    </source>
</evidence>
<feature type="non-terminal residue" evidence="1">
    <location>
        <position position="54"/>
    </location>
</feature>